<gene>
    <name evidence="2" type="ORF">QFZ22_000116</name>
</gene>
<sequence length="135" mass="14435">MITMMASVPLTGGLIDDLEREDDDLGPEPDESEGLFLRVLIPRATRSAGTASHRLTPHGSGGLQCDTCGGWFGVTFWTCPACAATSAWQRLAFASTQRQPLPTRPTPHERDGRDQPPAPARPHPHGALSALGSRP</sequence>
<feature type="region of interest" description="Disordered" evidence="1">
    <location>
        <begin position="15"/>
        <end position="34"/>
    </location>
</feature>
<evidence type="ECO:0000313" key="3">
    <source>
        <dbReference type="Proteomes" id="UP001234216"/>
    </source>
</evidence>
<dbReference type="EMBL" id="JAUSZV010000001">
    <property type="protein sequence ID" value="MDQ0904131.1"/>
    <property type="molecule type" value="Genomic_DNA"/>
</dbReference>
<protein>
    <recommendedName>
        <fullName evidence="4">DUF35 domain-containing protein</fullName>
    </recommendedName>
</protein>
<comment type="caution">
    <text evidence="2">The sequence shown here is derived from an EMBL/GenBank/DDBJ whole genome shotgun (WGS) entry which is preliminary data.</text>
</comment>
<proteinExistence type="predicted"/>
<feature type="compositionally biased region" description="Acidic residues" evidence="1">
    <location>
        <begin position="16"/>
        <end position="33"/>
    </location>
</feature>
<name>A0AAW8F246_9ACTN</name>
<evidence type="ECO:0000256" key="1">
    <source>
        <dbReference type="SAM" id="MobiDB-lite"/>
    </source>
</evidence>
<accession>A0AAW8F246</accession>
<evidence type="ECO:0000313" key="2">
    <source>
        <dbReference type="EMBL" id="MDQ0904131.1"/>
    </source>
</evidence>
<feature type="region of interest" description="Disordered" evidence="1">
    <location>
        <begin position="94"/>
        <end position="135"/>
    </location>
</feature>
<dbReference type="Proteomes" id="UP001234216">
    <property type="component" value="Unassembled WGS sequence"/>
</dbReference>
<dbReference type="RefSeq" id="WP_306971645.1">
    <property type="nucleotide sequence ID" value="NZ_JAUSZV010000001.1"/>
</dbReference>
<dbReference type="AlphaFoldDB" id="A0AAW8F246"/>
<evidence type="ECO:0008006" key="4">
    <source>
        <dbReference type="Google" id="ProtNLM"/>
    </source>
</evidence>
<organism evidence="2 3">
    <name type="scientific">Streptomyces canus</name>
    <dbReference type="NCBI Taxonomy" id="58343"/>
    <lineage>
        <taxon>Bacteria</taxon>
        <taxon>Bacillati</taxon>
        <taxon>Actinomycetota</taxon>
        <taxon>Actinomycetes</taxon>
        <taxon>Kitasatosporales</taxon>
        <taxon>Streptomycetaceae</taxon>
        <taxon>Streptomyces</taxon>
        <taxon>Streptomyces aurantiacus group</taxon>
    </lineage>
</organism>
<reference evidence="2" key="1">
    <citation type="submission" date="2023-07" db="EMBL/GenBank/DDBJ databases">
        <title>Comparative genomics of wheat-associated soil bacteria to identify genetic determinants of phenazine resistance.</title>
        <authorList>
            <person name="Mouncey N."/>
        </authorList>
    </citation>
    <scope>NUCLEOTIDE SEQUENCE</scope>
    <source>
        <strain evidence="2">V4I22</strain>
    </source>
</reference>